<sequence>MVVAYGSPSFHYFMQRRRGRSSSPRENSSTFIFSSIHHLTLIAPVTKKRLSNWMDVAHATHGYPGPLYIVLQLWETGSLLWSGESAQLPSSHETILVQKVIFRTIYGNVA</sequence>
<proteinExistence type="predicted"/>
<dbReference type="EMBL" id="HBKQ01056625">
    <property type="protein sequence ID" value="CAE2283019.1"/>
    <property type="molecule type" value="Transcribed_RNA"/>
</dbReference>
<dbReference type="AlphaFoldDB" id="A0A7S4K3Z5"/>
<organism evidence="1">
    <name type="scientific">Odontella aurita</name>
    <dbReference type="NCBI Taxonomy" id="265563"/>
    <lineage>
        <taxon>Eukaryota</taxon>
        <taxon>Sar</taxon>
        <taxon>Stramenopiles</taxon>
        <taxon>Ochrophyta</taxon>
        <taxon>Bacillariophyta</taxon>
        <taxon>Mediophyceae</taxon>
        <taxon>Biddulphiophycidae</taxon>
        <taxon>Eupodiscales</taxon>
        <taxon>Odontellaceae</taxon>
        <taxon>Odontella</taxon>
    </lineage>
</organism>
<gene>
    <name evidence="1" type="ORF">OAUR00152_LOCUS38728</name>
</gene>
<evidence type="ECO:0000313" key="1">
    <source>
        <dbReference type="EMBL" id="CAE2283019.1"/>
    </source>
</evidence>
<name>A0A7S4K3Z5_9STRA</name>
<protein>
    <submittedName>
        <fullName evidence="1">Uncharacterized protein</fullName>
    </submittedName>
</protein>
<reference evidence="1" key="1">
    <citation type="submission" date="2021-01" db="EMBL/GenBank/DDBJ databases">
        <authorList>
            <person name="Corre E."/>
            <person name="Pelletier E."/>
            <person name="Niang G."/>
            <person name="Scheremetjew M."/>
            <person name="Finn R."/>
            <person name="Kale V."/>
            <person name="Holt S."/>
            <person name="Cochrane G."/>
            <person name="Meng A."/>
            <person name="Brown T."/>
            <person name="Cohen L."/>
        </authorList>
    </citation>
    <scope>NUCLEOTIDE SEQUENCE</scope>
    <source>
        <strain evidence="1">Isolate 1302-5</strain>
    </source>
</reference>
<accession>A0A7S4K3Z5</accession>